<evidence type="ECO:0000313" key="2">
    <source>
        <dbReference type="Proteomes" id="UP001500124"/>
    </source>
</evidence>
<dbReference type="RefSeq" id="WP_345672709.1">
    <property type="nucleotide sequence ID" value="NZ_BAABKC010000149.1"/>
</dbReference>
<dbReference type="Proteomes" id="UP001500124">
    <property type="component" value="Unassembled WGS sequence"/>
</dbReference>
<gene>
    <name evidence="1" type="ORF">GCM10023336_77450</name>
</gene>
<keyword evidence="2" id="KW-1185">Reference proteome</keyword>
<reference evidence="2" key="1">
    <citation type="journal article" date="2019" name="Int. J. Syst. Evol. Microbiol.">
        <title>The Global Catalogue of Microorganisms (GCM) 10K type strain sequencing project: providing services to taxonomists for standard genome sequencing and annotation.</title>
        <authorList>
            <consortium name="The Broad Institute Genomics Platform"/>
            <consortium name="The Broad Institute Genome Sequencing Center for Infectious Disease"/>
            <person name="Wu L."/>
            <person name="Ma J."/>
        </authorList>
    </citation>
    <scope>NUCLEOTIDE SEQUENCE [LARGE SCALE GENOMIC DNA]</scope>
    <source>
        <strain evidence="2">JCM 18410</strain>
    </source>
</reference>
<accession>A0ABP9LTI7</accession>
<proteinExistence type="predicted"/>
<evidence type="ECO:0000313" key="1">
    <source>
        <dbReference type="EMBL" id="GAA5082547.1"/>
    </source>
</evidence>
<organism evidence="1 2">
    <name type="scientific">Streptomyces similanensis</name>
    <dbReference type="NCBI Taxonomy" id="1274988"/>
    <lineage>
        <taxon>Bacteria</taxon>
        <taxon>Bacillati</taxon>
        <taxon>Actinomycetota</taxon>
        <taxon>Actinomycetes</taxon>
        <taxon>Kitasatosporales</taxon>
        <taxon>Streptomycetaceae</taxon>
        <taxon>Streptomyces</taxon>
    </lineage>
</organism>
<name>A0ABP9LTI7_9ACTN</name>
<protein>
    <submittedName>
        <fullName evidence="1">Uncharacterized protein</fullName>
    </submittedName>
</protein>
<sequence length="72" mass="7909">MSQEQGSSPRPHVSPEVRVYEVLARFDAYARARGGQDSIFSASRTTPQQEARAFDDLAQAVARLRNAFPDAG</sequence>
<comment type="caution">
    <text evidence="1">The sequence shown here is derived from an EMBL/GenBank/DDBJ whole genome shotgun (WGS) entry which is preliminary data.</text>
</comment>
<dbReference type="EMBL" id="BAABKC010000149">
    <property type="protein sequence ID" value="GAA5082547.1"/>
    <property type="molecule type" value="Genomic_DNA"/>
</dbReference>